<feature type="domain" description="WSC" evidence="9">
    <location>
        <begin position="493"/>
        <end position="585"/>
    </location>
</feature>
<evidence type="ECO:0000313" key="10">
    <source>
        <dbReference type="EMBL" id="KAF9529116.1"/>
    </source>
</evidence>
<evidence type="ECO:0000313" key="11">
    <source>
        <dbReference type="Proteomes" id="UP000807306"/>
    </source>
</evidence>
<keyword evidence="4" id="KW-1133">Transmembrane helix</keyword>
<comment type="subcellular location">
    <subcellularLocation>
        <location evidence="1">Membrane</location>
        <topology evidence="1">Single-pass membrane protein</topology>
    </subcellularLocation>
</comment>
<dbReference type="PANTHER" id="PTHR24269:SF16">
    <property type="entry name" value="PROTEIN SLG1"/>
    <property type="match status" value="1"/>
</dbReference>
<dbReference type="OrthoDB" id="3257981at2759"/>
<dbReference type="AlphaFoldDB" id="A0A9P6EHD2"/>
<gene>
    <name evidence="10" type="ORF">CPB83DRAFT_853256</name>
</gene>
<dbReference type="Pfam" id="PF01822">
    <property type="entry name" value="WSC"/>
    <property type="match status" value="3"/>
</dbReference>
<dbReference type="CDD" id="cd11577">
    <property type="entry name" value="GH71"/>
    <property type="match status" value="1"/>
</dbReference>
<proteinExistence type="predicted"/>
<dbReference type="InterPro" id="IPR002889">
    <property type="entry name" value="WSC_carb-bd"/>
</dbReference>
<keyword evidence="2" id="KW-0812">Transmembrane</keyword>
<sequence length="809" mass="87608">MHLSVVQVFTILAALTFATADLTVPTRRSAHSSLRRRKNWNTYTNQTEARSSVDFPSQLVKRDGTKYVFMHHVRQINARYSYSISNWKDDITQIQAKGIDAVALNIGSDDWQRARIRDAYEAARQLDTNFQLFISLDFTELGCNMGDLVGRINEFATHPNQFKYNGKVFISSFGDCLGNGGWQNLKSQTNAYVMPFVWGIEGQFNNWPALDSWYCWGCAWPQGNQAKTFADDQYYIGQLGNRFATTVSGWMYTHYSYKNFYQRGDDWLIVNRWEQLVSMRSQLTFVEMVTWNDWGESDYFGPVQGDQPAGTTWATNYPHTAWFDLSQYYITAFKTGSYPAITKDTIYFWARPHPANAGASADGLGKPSGWDWTQDTMWAAVYSTGPATVILKCGGSSNSFQVNAGVNKLSIGLSPGKMTVQMIRNGQTIIDYTPNDYTYVNNPATYNYNAWSGLTIYNRPDTSIGANGGSTMSPTTTTPVTTPPTTTPTTSNGFAYVGCYQDDNNRVLAAKSTTDSGMTISKCQATCSGSGYSYFGVEYGVECYCANSIKTGALTAPENECQKPCGGDSSQPCGDGWRVRVFQSTSAGTGTGTGTTPSPSPTWSSYGCVAEGTTGTRRALTGAGFNQGNMTPQVCQTLCGNYQYAGVEYGECYCGNTLTNNGGSGALISASSCSSNCGGDPSQKCGGSWIMSVYAKQAPSGGGGQTGSTQWTSAGCYVDASTRMLRGSSVRQDGMTNDKCISTCSSAGYTMAGTEDGKECFCGSEVFKDNGAGVSTAANQCNTPCDGASGQTCGGGWRLNISLKPGTTI</sequence>
<dbReference type="InterPro" id="IPR005197">
    <property type="entry name" value="Glyco_hydro_71"/>
</dbReference>
<accession>A0A9P6EHD2</accession>
<evidence type="ECO:0000256" key="1">
    <source>
        <dbReference type="ARBA" id="ARBA00004167"/>
    </source>
</evidence>
<evidence type="ECO:0000256" key="5">
    <source>
        <dbReference type="ARBA" id="ARBA00023136"/>
    </source>
</evidence>
<feature type="signal peptide" evidence="8">
    <location>
        <begin position="1"/>
        <end position="20"/>
    </location>
</feature>
<keyword evidence="6" id="KW-0325">Glycoprotein</keyword>
<keyword evidence="10" id="KW-0378">Hydrolase</keyword>
<keyword evidence="11" id="KW-1185">Reference proteome</keyword>
<evidence type="ECO:0000256" key="7">
    <source>
        <dbReference type="SAM" id="MobiDB-lite"/>
    </source>
</evidence>
<keyword evidence="3 8" id="KW-0732">Signal</keyword>
<organism evidence="10 11">
    <name type="scientific">Crepidotus variabilis</name>
    <dbReference type="NCBI Taxonomy" id="179855"/>
    <lineage>
        <taxon>Eukaryota</taxon>
        <taxon>Fungi</taxon>
        <taxon>Dikarya</taxon>
        <taxon>Basidiomycota</taxon>
        <taxon>Agaricomycotina</taxon>
        <taxon>Agaricomycetes</taxon>
        <taxon>Agaricomycetidae</taxon>
        <taxon>Agaricales</taxon>
        <taxon>Agaricineae</taxon>
        <taxon>Crepidotaceae</taxon>
        <taxon>Crepidotus</taxon>
    </lineage>
</organism>
<evidence type="ECO:0000256" key="3">
    <source>
        <dbReference type="ARBA" id="ARBA00022729"/>
    </source>
</evidence>
<dbReference type="PANTHER" id="PTHR24269">
    <property type="entry name" value="KREMEN PROTEIN"/>
    <property type="match status" value="1"/>
</dbReference>
<dbReference type="PROSITE" id="PS51212">
    <property type="entry name" value="WSC"/>
    <property type="match status" value="3"/>
</dbReference>
<dbReference type="Gene3D" id="3.20.20.80">
    <property type="entry name" value="Glycosidases"/>
    <property type="match status" value="1"/>
</dbReference>
<dbReference type="InterPro" id="IPR051836">
    <property type="entry name" value="Kremen_rcpt"/>
</dbReference>
<dbReference type="GO" id="GO:0051118">
    <property type="term" value="F:glucan endo-1,3-alpha-glucosidase activity"/>
    <property type="evidence" value="ECO:0007669"/>
    <property type="project" value="InterPro"/>
</dbReference>
<feature type="region of interest" description="Disordered" evidence="7">
    <location>
        <begin position="467"/>
        <end position="487"/>
    </location>
</feature>
<keyword evidence="5" id="KW-0472">Membrane</keyword>
<evidence type="ECO:0000259" key="9">
    <source>
        <dbReference type="PROSITE" id="PS51212"/>
    </source>
</evidence>
<dbReference type="SMART" id="SM00321">
    <property type="entry name" value="WSC"/>
    <property type="match status" value="3"/>
</dbReference>
<dbReference type="EMBL" id="MU157848">
    <property type="protein sequence ID" value="KAF9529116.1"/>
    <property type="molecule type" value="Genomic_DNA"/>
</dbReference>
<evidence type="ECO:0000256" key="6">
    <source>
        <dbReference type="ARBA" id="ARBA00023180"/>
    </source>
</evidence>
<protein>
    <submittedName>
        <fullName evidence="10">Glycosyl hydrolase family 71-domain-containing protein</fullName>
    </submittedName>
</protein>
<feature type="domain" description="WSC" evidence="9">
    <location>
        <begin position="602"/>
        <end position="697"/>
    </location>
</feature>
<evidence type="ECO:0000256" key="8">
    <source>
        <dbReference type="SAM" id="SignalP"/>
    </source>
</evidence>
<evidence type="ECO:0000256" key="2">
    <source>
        <dbReference type="ARBA" id="ARBA00022692"/>
    </source>
</evidence>
<dbReference type="Proteomes" id="UP000807306">
    <property type="component" value="Unassembled WGS sequence"/>
</dbReference>
<dbReference type="Pfam" id="PF03659">
    <property type="entry name" value="Glyco_hydro_71"/>
    <property type="match status" value="1"/>
</dbReference>
<feature type="chain" id="PRO_5040324936" evidence="8">
    <location>
        <begin position="21"/>
        <end position="809"/>
    </location>
</feature>
<comment type="caution">
    <text evidence="10">The sequence shown here is derived from an EMBL/GenBank/DDBJ whole genome shotgun (WGS) entry which is preliminary data.</text>
</comment>
<evidence type="ECO:0000256" key="4">
    <source>
        <dbReference type="ARBA" id="ARBA00022989"/>
    </source>
</evidence>
<feature type="domain" description="WSC" evidence="9">
    <location>
        <begin position="710"/>
        <end position="805"/>
    </location>
</feature>
<name>A0A9P6EHD2_9AGAR</name>
<dbReference type="GO" id="GO:0005886">
    <property type="term" value="C:plasma membrane"/>
    <property type="evidence" value="ECO:0007669"/>
    <property type="project" value="TreeGrafter"/>
</dbReference>
<reference evidence="10" key="1">
    <citation type="submission" date="2020-11" db="EMBL/GenBank/DDBJ databases">
        <authorList>
            <consortium name="DOE Joint Genome Institute"/>
            <person name="Ahrendt S."/>
            <person name="Riley R."/>
            <person name="Andreopoulos W."/>
            <person name="Labutti K."/>
            <person name="Pangilinan J."/>
            <person name="Ruiz-Duenas F.J."/>
            <person name="Barrasa J.M."/>
            <person name="Sanchez-Garcia M."/>
            <person name="Camarero S."/>
            <person name="Miyauchi S."/>
            <person name="Serrano A."/>
            <person name="Linde D."/>
            <person name="Babiker R."/>
            <person name="Drula E."/>
            <person name="Ayuso-Fernandez I."/>
            <person name="Pacheco R."/>
            <person name="Padilla G."/>
            <person name="Ferreira P."/>
            <person name="Barriuso J."/>
            <person name="Kellner H."/>
            <person name="Castanera R."/>
            <person name="Alfaro M."/>
            <person name="Ramirez L."/>
            <person name="Pisabarro A.G."/>
            <person name="Kuo A."/>
            <person name="Tritt A."/>
            <person name="Lipzen A."/>
            <person name="He G."/>
            <person name="Yan M."/>
            <person name="Ng V."/>
            <person name="Cullen D."/>
            <person name="Martin F."/>
            <person name="Rosso M.-N."/>
            <person name="Henrissat B."/>
            <person name="Hibbett D."/>
            <person name="Martinez A.T."/>
            <person name="Grigoriev I.V."/>
        </authorList>
    </citation>
    <scope>NUCLEOTIDE SEQUENCE</scope>
    <source>
        <strain evidence="10">CBS 506.95</strain>
    </source>
</reference>